<sequence>MEYHNRTEMNEMCNGKTVTEIHNAFGDFSIKAKKHAFQDNQEGSRKEDEDAYRLPALEAAYTTILQELGEDTDRQGLLQTPHRAAKAMQFLTKGYHENIYDILNDAIFDEHHNEMVIVKDIDMFSLCEHHLVPFFGKVHIGYLPNQKVVGLSKLARIVEIYSRRLQVQERLTKQIATAISDALQPAGVAVIIEAVHMCMVMRGVQKMNSRTVTSTMLGVFREDPKTREEFLALAKDR</sequence>
<evidence type="ECO:0000256" key="2">
    <source>
        <dbReference type="ARBA" id="ARBA00005080"/>
    </source>
</evidence>
<evidence type="ECO:0000256" key="5">
    <source>
        <dbReference type="ARBA" id="ARBA00017272"/>
    </source>
</evidence>
<reference evidence="12" key="1">
    <citation type="submission" date="2021-01" db="EMBL/GenBank/DDBJ databases">
        <title>A chromosome-scale assembly of European eel, Anguilla anguilla.</title>
        <authorList>
            <person name="Henkel C."/>
            <person name="Jong-Raadsen S.A."/>
            <person name="Dufour S."/>
            <person name="Weltzien F.-A."/>
            <person name="Palstra A.P."/>
            <person name="Pelster B."/>
            <person name="Spaink H.P."/>
            <person name="Van Den Thillart G.E."/>
            <person name="Jansen H."/>
            <person name="Zahm M."/>
            <person name="Klopp C."/>
            <person name="Cedric C."/>
            <person name="Louis A."/>
            <person name="Berthelot C."/>
            <person name="Parey E."/>
            <person name="Roest Crollius H."/>
            <person name="Montfort J."/>
            <person name="Robinson-Rechavi M."/>
            <person name="Bucao C."/>
            <person name="Bouchez O."/>
            <person name="Gislard M."/>
            <person name="Lluch J."/>
            <person name="Milhes M."/>
            <person name="Lampietro C."/>
            <person name="Lopez Roques C."/>
            <person name="Donnadieu C."/>
            <person name="Braasch I."/>
            <person name="Desvignes T."/>
            <person name="Postlethwait J."/>
            <person name="Bobe J."/>
            <person name="Guiguen Y."/>
            <person name="Dirks R."/>
        </authorList>
    </citation>
    <scope>NUCLEOTIDE SEQUENCE</scope>
    <source>
        <strain evidence="12">Tag_6206</strain>
        <tissue evidence="12">Liver</tissue>
    </source>
</reference>
<dbReference type="PROSITE" id="PS00860">
    <property type="entry name" value="GTP_CYCLOHYDROL_1_2"/>
    <property type="match status" value="1"/>
</dbReference>
<keyword evidence="7" id="KW-0378">Hydrolase</keyword>
<comment type="similarity">
    <text evidence="3">Belongs to the GTP cyclohydrolase I family.</text>
</comment>
<dbReference type="PANTHER" id="PTHR11109:SF6">
    <property type="entry name" value="GTP CYCLOHYDROLASE 1"/>
    <property type="match status" value="1"/>
</dbReference>
<keyword evidence="9" id="KW-0342">GTP-binding</keyword>
<dbReference type="GO" id="GO:0006729">
    <property type="term" value="P:tetrahydrobiopterin biosynthetic process"/>
    <property type="evidence" value="ECO:0007669"/>
    <property type="project" value="UniProtKB-KW"/>
</dbReference>
<evidence type="ECO:0000313" key="12">
    <source>
        <dbReference type="EMBL" id="KAG5855203.1"/>
    </source>
</evidence>
<evidence type="ECO:0000313" key="13">
    <source>
        <dbReference type="Proteomes" id="UP001044222"/>
    </source>
</evidence>
<dbReference type="GO" id="GO:0005737">
    <property type="term" value="C:cytoplasm"/>
    <property type="evidence" value="ECO:0007669"/>
    <property type="project" value="TreeGrafter"/>
</dbReference>
<comment type="caution">
    <text evidence="12">The sequence shown here is derived from an EMBL/GenBank/DDBJ whole genome shotgun (WGS) entry which is preliminary data.</text>
</comment>
<dbReference type="InterPro" id="IPR020602">
    <property type="entry name" value="GTP_CycHdrlase_I_dom"/>
</dbReference>
<dbReference type="PROSITE" id="PS00859">
    <property type="entry name" value="GTP_CYCLOHYDROL_1_1"/>
    <property type="match status" value="1"/>
</dbReference>
<dbReference type="FunFam" id="1.10.286.10:FF:000003">
    <property type="entry name" value="GTP cyclohydrolase 1"/>
    <property type="match status" value="1"/>
</dbReference>
<dbReference type="InterPro" id="IPR001474">
    <property type="entry name" value="GTP_CycHdrlase_I"/>
</dbReference>
<dbReference type="InterPro" id="IPR043133">
    <property type="entry name" value="GTP-CH-I_C/QueF"/>
</dbReference>
<keyword evidence="6" id="KW-0547">Nucleotide-binding</keyword>
<evidence type="ECO:0000256" key="9">
    <source>
        <dbReference type="ARBA" id="ARBA00023134"/>
    </source>
</evidence>
<dbReference type="PANTHER" id="PTHR11109">
    <property type="entry name" value="GTP CYCLOHYDROLASE I"/>
    <property type="match status" value="1"/>
</dbReference>
<evidence type="ECO:0000256" key="7">
    <source>
        <dbReference type="ARBA" id="ARBA00022801"/>
    </source>
</evidence>
<dbReference type="SUPFAM" id="SSF55620">
    <property type="entry name" value="Tetrahydrobiopterin biosynthesis enzymes-like"/>
    <property type="match status" value="1"/>
</dbReference>
<dbReference type="FunFam" id="3.30.1130.10:FF:000012">
    <property type="entry name" value="GTP cyclohydrolase 1"/>
    <property type="match status" value="1"/>
</dbReference>
<name>A0A9D3MY72_ANGAN</name>
<comment type="catalytic activity">
    <reaction evidence="1">
        <text>GTP + H2O = 7,8-dihydroneopterin 3'-triphosphate + formate + H(+)</text>
        <dbReference type="Rhea" id="RHEA:17473"/>
        <dbReference type="ChEBI" id="CHEBI:15377"/>
        <dbReference type="ChEBI" id="CHEBI:15378"/>
        <dbReference type="ChEBI" id="CHEBI:15740"/>
        <dbReference type="ChEBI" id="CHEBI:37565"/>
        <dbReference type="ChEBI" id="CHEBI:58462"/>
        <dbReference type="EC" id="3.5.4.16"/>
    </reaction>
</comment>
<evidence type="ECO:0000256" key="1">
    <source>
        <dbReference type="ARBA" id="ARBA00001052"/>
    </source>
</evidence>
<organism evidence="12 13">
    <name type="scientific">Anguilla anguilla</name>
    <name type="common">European freshwater eel</name>
    <name type="synonym">Muraena anguilla</name>
    <dbReference type="NCBI Taxonomy" id="7936"/>
    <lineage>
        <taxon>Eukaryota</taxon>
        <taxon>Metazoa</taxon>
        <taxon>Chordata</taxon>
        <taxon>Craniata</taxon>
        <taxon>Vertebrata</taxon>
        <taxon>Euteleostomi</taxon>
        <taxon>Actinopterygii</taxon>
        <taxon>Neopterygii</taxon>
        <taxon>Teleostei</taxon>
        <taxon>Anguilliformes</taxon>
        <taxon>Anguillidae</taxon>
        <taxon>Anguilla</taxon>
    </lineage>
</organism>
<dbReference type="EMBL" id="JAFIRN010000002">
    <property type="protein sequence ID" value="KAG5855203.1"/>
    <property type="molecule type" value="Genomic_DNA"/>
</dbReference>
<dbReference type="AlphaFoldDB" id="A0A9D3MY72"/>
<dbReference type="Pfam" id="PF01227">
    <property type="entry name" value="GTP_cyclohydroI"/>
    <property type="match status" value="1"/>
</dbReference>
<dbReference type="CDD" id="cd00642">
    <property type="entry name" value="GTP_cyclohydro1"/>
    <property type="match status" value="1"/>
</dbReference>
<feature type="domain" description="GTP cyclohydrolase I" evidence="11">
    <location>
        <begin position="58"/>
        <end position="234"/>
    </location>
</feature>
<dbReference type="Gene3D" id="1.10.286.10">
    <property type="match status" value="1"/>
</dbReference>
<keyword evidence="13" id="KW-1185">Reference proteome</keyword>
<dbReference type="GO" id="GO:0005525">
    <property type="term" value="F:GTP binding"/>
    <property type="evidence" value="ECO:0007669"/>
    <property type="project" value="UniProtKB-KW"/>
</dbReference>
<evidence type="ECO:0000256" key="8">
    <source>
        <dbReference type="ARBA" id="ARBA00023007"/>
    </source>
</evidence>
<dbReference type="EC" id="3.5.4.16" evidence="4"/>
<evidence type="ECO:0000256" key="10">
    <source>
        <dbReference type="ARBA" id="ARBA00030854"/>
    </source>
</evidence>
<accession>A0A9D3MY72</accession>
<evidence type="ECO:0000256" key="6">
    <source>
        <dbReference type="ARBA" id="ARBA00022741"/>
    </source>
</evidence>
<keyword evidence="8" id="KW-0783">Tetrahydrobiopterin biosynthesis</keyword>
<evidence type="ECO:0000259" key="11">
    <source>
        <dbReference type="Pfam" id="PF01227"/>
    </source>
</evidence>
<dbReference type="NCBIfam" id="NF006825">
    <property type="entry name" value="PRK09347.1-2"/>
    <property type="match status" value="1"/>
</dbReference>
<dbReference type="GO" id="GO:0046654">
    <property type="term" value="P:tetrahydrofolate biosynthetic process"/>
    <property type="evidence" value="ECO:0007669"/>
    <property type="project" value="InterPro"/>
</dbReference>
<dbReference type="NCBIfam" id="NF006826">
    <property type="entry name" value="PRK09347.1-3"/>
    <property type="match status" value="1"/>
</dbReference>
<evidence type="ECO:0000256" key="4">
    <source>
        <dbReference type="ARBA" id="ARBA00012715"/>
    </source>
</evidence>
<dbReference type="GO" id="GO:0003934">
    <property type="term" value="F:GTP cyclohydrolase I activity"/>
    <property type="evidence" value="ECO:0007669"/>
    <property type="project" value="UniProtKB-EC"/>
</dbReference>
<dbReference type="HAMAP" id="MF_00223">
    <property type="entry name" value="FolE"/>
    <property type="match status" value="1"/>
</dbReference>
<dbReference type="InterPro" id="IPR043134">
    <property type="entry name" value="GTP-CH-I_N"/>
</dbReference>
<dbReference type="GO" id="GO:0008270">
    <property type="term" value="F:zinc ion binding"/>
    <property type="evidence" value="ECO:0007669"/>
    <property type="project" value="TreeGrafter"/>
</dbReference>
<proteinExistence type="inferred from homology"/>
<dbReference type="NCBIfam" id="TIGR00063">
    <property type="entry name" value="folE"/>
    <property type="match status" value="1"/>
</dbReference>
<dbReference type="Gene3D" id="3.30.1130.10">
    <property type="match status" value="1"/>
</dbReference>
<dbReference type="InterPro" id="IPR018234">
    <property type="entry name" value="GTP_CycHdrlase_I_CS"/>
</dbReference>
<protein>
    <recommendedName>
        <fullName evidence="5">GTP cyclohydrolase 1</fullName>
        <ecNumber evidence="4">3.5.4.16</ecNumber>
    </recommendedName>
    <alternativeName>
        <fullName evidence="10">GTP cyclohydrolase I</fullName>
    </alternativeName>
</protein>
<evidence type="ECO:0000256" key="3">
    <source>
        <dbReference type="ARBA" id="ARBA00008085"/>
    </source>
</evidence>
<gene>
    <name evidence="12" type="ORF">ANANG_G00046560</name>
</gene>
<comment type="pathway">
    <text evidence="2">Cofactor biosynthesis; 7,8-dihydroneopterin triphosphate biosynthesis; 7,8-dihydroneopterin triphosphate from GTP: step 1/1.</text>
</comment>
<dbReference type="Proteomes" id="UP001044222">
    <property type="component" value="Unassembled WGS sequence"/>
</dbReference>